<dbReference type="EMBL" id="UINC01029093">
    <property type="protein sequence ID" value="SVB11243.1"/>
    <property type="molecule type" value="Genomic_DNA"/>
</dbReference>
<accession>A0A382BDC4</accession>
<dbReference type="AlphaFoldDB" id="A0A382BDC4"/>
<reference evidence="1" key="1">
    <citation type="submission" date="2018-05" db="EMBL/GenBank/DDBJ databases">
        <authorList>
            <person name="Lanie J.A."/>
            <person name="Ng W.-L."/>
            <person name="Kazmierczak K.M."/>
            <person name="Andrzejewski T.M."/>
            <person name="Davidsen T.M."/>
            <person name="Wayne K.J."/>
            <person name="Tettelin H."/>
            <person name="Glass J.I."/>
            <person name="Rusch D."/>
            <person name="Podicherti R."/>
            <person name="Tsui H.-C.T."/>
            <person name="Winkler M.E."/>
        </authorList>
    </citation>
    <scope>NUCLEOTIDE SEQUENCE</scope>
</reference>
<sequence length="41" mass="5191">MLYHPTKMNLLKKKRLNLIQSKYWKKICRKQKMNWQNKKTV</sequence>
<name>A0A382BDC4_9ZZZZ</name>
<proteinExistence type="predicted"/>
<protein>
    <submittedName>
        <fullName evidence="1">Uncharacterized protein</fullName>
    </submittedName>
</protein>
<evidence type="ECO:0000313" key="1">
    <source>
        <dbReference type="EMBL" id="SVB11243.1"/>
    </source>
</evidence>
<gene>
    <name evidence="1" type="ORF">METZ01_LOCUS164097</name>
</gene>
<organism evidence="1">
    <name type="scientific">marine metagenome</name>
    <dbReference type="NCBI Taxonomy" id="408172"/>
    <lineage>
        <taxon>unclassified sequences</taxon>
        <taxon>metagenomes</taxon>
        <taxon>ecological metagenomes</taxon>
    </lineage>
</organism>
<feature type="non-terminal residue" evidence="1">
    <location>
        <position position="41"/>
    </location>
</feature>